<dbReference type="GeneID" id="27351650"/>
<dbReference type="Gene3D" id="1.25.40.10">
    <property type="entry name" value="Tetratricopeptide repeat domain"/>
    <property type="match status" value="2"/>
</dbReference>
<dbReference type="RefSeq" id="XP_016242351.1">
    <property type="nucleotide sequence ID" value="XM_016399983.1"/>
</dbReference>
<keyword evidence="2" id="KW-1185">Reference proteome</keyword>
<dbReference type="AlphaFoldDB" id="A0A0D2BUP7"/>
<gene>
    <name evidence="1" type="ORF">PV07_12456</name>
</gene>
<evidence type="ECO:0000313" key="2">
    <source>
        <dbReference type="Proteomes" id="UP000054466"/>
    </source>
</evidence>
<dbReference type="PANTHER" id="PTHR47938">
    <property type="entry name" value="RESPIRATORY COMPLEX I CHAPERONE (CIA84), PUTATIVE (AFU_ORTHOLOGUE AFUA_2G06020)-RELATED"/>
    <property type="match status" value="1"/>
</dbReference>
<protein>
    <recommendedName>
        <fullName evidence="3">Pentacotripeptide-repeat region of PRORP domain-containing protein</fullName>
    </recommendedName>
</protein>
<name>A0A0D2BUP7_9EURO</name>
<evidence type="ECO:0000313" key="1">
    <source>
        <dbReference type="EMBL" id="KIW22135.1"/>
    </source>
</evidence>
<evidence type="ECO:0008006" key="3">
    <source>
        <dbReference type="Google" id="ProtNLM"/>
    </source>
</evidence>
<dbReference type="Proteomes" id="UP000054466">
    <property type="component" value="Unassembled WGS sequence"/>
</dbReference>
<dbReference type="STRING" id="569365.A0A0D2BUP7"/>
<proteinExistence type="predicted"/>
<accession>A0A0D2BUP7</accession>
<sequence length="836" mass="95257">MKFSHLTRSVFRAILANKPYTIRGCQSVIGRRTLSQYTRTSYHFHHRRHLFGLNFDGARQGFQGAKSTPANVELALSKLVDLIRARRSQSRLPSDNEIIDALRFLFTSRIETPRRLTRNEVFLATEAFKHLQERGHVLTEDTKTSLSEEDLDNILLALASATGHDRFRTDARILATLVFDALKDWPRAAGAAEDLELPVQQGQHQRAQGSLLLTYITVLSKTGSAQDALELLRKSPNNSERASLPMWTAVLRGLANEGRMSEFWKLSQEVQKTVGPLDAVSQEILITYFAQHDEISTLKKVFSLPLAEGQVPTTPTLVKVVDCAMQNGELEWGAKPVHLLQQRTDSGDLAGTLLLWHATHDPDVNHIRQMIQQLSERGVTDAVSMRSLNRIVEYAYAQNNPETAIRYLDLAESLGLHPDARTRALQLNYELRRGDRAAAAQAYELLSREDIPLDRSDVPILNHYIAALSFSADPEYIHLMQVVDHLLESGAELEAEAIAGLCHVFLQKDELEEATGLLRHRVDCYPMDDRARIAAVFRQFIIDPTVKDQRAYNAYELFRHAFPESPVQDRVTLMQSFFDRHRPDLACLVFGHMRQREDVEARPTAEAYAKCFEGIAKCKDIDGLQMVYNMLKLDLEVEQTTRIHNGLMAAYTECQQPFVAIIDHFWKIMESREGPTLSSFILALRACERWIPQGGHEARRIMALMQSFNLVITKEVYDAYIGALAGQSEFENVVELIEHMERDIGELPDAVTIGTFYNAIPWQYRKDEVERWAKQAYPDLWAELESYGDVIDEEWEIRYFKVDRSVDMDDELLFQKGKYHPVIAQESQAALETPVH</sequence>
<dbReference type="OrthoDB" id="185373at2759"/>
<dbReference type="VEuPathDB" id="FungiDB:PV07_12456"/>
<dbReference type="GO" id="GO:0003729">
    <property type="term" value="F:mRNA binding"/>
    <property type="evidence" value="ECO:0007669"/>
    <property type="project" value="TreeGrafter"/>
</dbReference>
<dbReference type="InterPro" id="IPR011990">
    <property type="entry name" value="TPR-like_helical_dom_sf"/>
</dbReference>
<dbReference type="HOGENOM" id="CLU_019319_0_0_1"/>
<dbReference type="EMBL" id="KN847048">
    <property type="protein sequence ID" value="KIW22135.1"/>
    <property type="molecule type" value="Genomic_DNA"/>
</dbReference>
<reference evidence="1 2" key="1">
    <citation type="submission" date="2015-01" db="EMBL/GenBank/DDBJ databases">
        <title>The Genome Sequence of Cladophialophora immunda CBS83496.</title>
        <authorList>
            <consortium name="The Broad Institute Genomics Platform"/>
            <person name="Cuomo C."/>
            <person name="de Hoog S."/>
            <person name="Gorbushina A."/>
            <person name="Stielow B."/>
            <person name="Teixiera M."/>
            <person name="Abouelleil A."/>
            <person name="Chapman S.B."/>
            <person name="Priest M."/>
            <person name="Young S.K."/>
            <person name="Wortman J."/>
            <person name="Nusbaum C."/>
            <person name="Birren B."/>
        </authorList>
    </citation>
    <scope>NUCLEOTIDE SEQUENCE [LARGE SCALE GENOMIC DNA]</scope>
    <source>
        <strain evidence="1 2">CBS 83496</strain>
    </source>
</reference>
<organism evidence="1 2">
    <name type="scientific">Cladophialophora immunda</name>
    <dbReference type="NCBI Taxonomy" id="569365"/>
    <lineage>
        <taxon>Eukaryota</taxon>
        <taxon>Fungi</taxon>
        <taxon>Dikarya</taxon>
        <taxon>Ascomycota</taxon>
        <taxon>Pezizomycotina</taxon>
        <taxon>Eurotiomycetes</taxon>
        <taxon>Chaetothyriomycetidae</taxon>
        <taxon>Chaetothyriales</taxon>
        <taxon>Herpotrichiellaceae</taxon>
        <taxon>Cladophialophora</taxon>
    </lineage>
</organism>